<dbReference type="PANTHER" id="PTHR12482">
    <property type="entry name" value="LIPASE ROG1-RELATED-RELATED"/>
    <property type="match status" value="1"/>
</dbReference>
<gene>
    <name evidence="3" type="ORF">Ccrd_014864</name>
</gene>
<feature type="domain" description="DUF7794" evidence="2">
    <location>
        <begin position="236"/>
        <end position="281"/>
    </location>
</feature>
<evidence type="ECO:0000259" key="1">
    <source>
        <dbReference type="Pfam" id="PF05057"/>
    </source>
</evidence>
<organism evidence="3 4">
    <name type="scientific">Cynara cardunculus var. scolymus</name>
    <name type="common">Globe artichoke</name>
    <name type="synonym">Cynara scolymus</name>
    <dbReference type="NCBI Taxonomy" id="59895"/>
    <lineage>
        <taxon>Eukaryota</taxon>
        <taxon>Viridiplantae</taxon>
        <taxon>Streptophyta</taxon>
        <taxon>Embryophyta</taxon>
        <taxon>Tracheophyta</taxon>
        <taxon>Spermatophyta</taxon>
        <taxon>Magnoliopsida</taxon>
        <taxon>eudicotyledons</taxon>
        <taxon>Gunneridae</taxon>
        <taxon>Pentapetalae</taxon>
        <taxon>asterids</taxon>
        <taxon>campanulids</taxon>
        <taxon>Asterales</taxon>
        <taxon>Asteraceae</taxon>
        <taxon>Carduoideae</taxon>
        <taxon>Cardueae</taxon>
        <taxon>Carduinae</taxon>
        <taxon>Cynara</taxon>
    </lineage>
</organism>
<dbReference type="Gramene" id="KVI06781">
    <property type="protein sequence ID" value="KVI06781"/>
    <property type="gene ID" value="Ccrd_014864"/>
</dbReference>
<evidence type="ECO:0000259" key="2">
    <source>
        <dbReference type="Pfam" id="PF25070"/>
    </source>
</evidence>
<dbReference type="EMBL" id="LEKV01001643">
    <property type="protein sequence ID" value="KVI06781.1"/>
    <property type="molecule type" value="Genomic_DNA"/>
</dbReference>
<dbReference type="PANTHER" id="PTHR12482:SF54">
    <property type="entry name" value="ALPHA_BETA HYDROLASE"/>
    <property type="match status" value="1"/>
</dbReference>
<dbReference type="Proteomes" id="UP000243975">
    <property type="component" value="Unassembled WGS sequence"/>
</dbReference>
<dbReference type="AlphaFoldDB" id="A0A124SGL7"/>
<reference evidence="3 4" key="1">
    <citation type="journal article" date="2016" name="Sci. Rep.">
        <title>The genome sequence of the outbreeding globe artichoke constructed de novo incorporating a phase-aware low-pass sequencing strategy of F1 progeny.</title>
        <authorList>
            <person name="Scaglione D."/>
            <person name="Reyes-Chin-Wo S."/>
            <person name="Acquadro A."/>
            <person name="Froenicke L."/>
            <person name="Portis E."/>
            <person name="Beitel C."/>
            <person name="Tirone M."/>
            <person name="Mauro R."/>
            <person name="Lo Monaco A."/>
            <person name="Mauromicale G."/>
            <person name="Faccioli P."/>
            <person name="Cattivelli L."/>
            <person name="Rieseberg L."/>
            <person name="Michelmore R."/>
            <person name="Lanteri S."/>
        </authorList>
    </citation>
    <scope>NUCLEOTIDE SEQUENCE [LARGE SCALE GENOMIC DNA]</scope>
    <source>
        <strain evidence="3">2C</strain>
    </source>
</reference>
<keyword evidence="4" id="KW-1185">Reference proteome</keyword>
<feature type="domain" description="DUF676" evidence="1">
    <location>
        <begin position="44"/>
        <end position="175"/>
    </location>
</feature>
<dbReference type="InterPro" id="IPR007751">
    <property type="entry name" value="DUF676_lipase-like"/>
</dbReference>
<protein>
    <submittedName>
        <fullName evidence="3">Uncharacterized protein</fullName>
    </submittedName>
</protein>
<dbReference type="Pfam" id="PF25070">
    <property type="entry name" value="DUF7794"/>
    <property type="match status" value="1"/>
</dbReference>
<dbReference type="Pfam" id="PF05057">
    <property type="entry name" value="DUF676"/>
    <property type="match status" value="1"/>
</dbReference>
<comment type="caution">
    <text evidence="3">The sequence shown here is derived from an EMBL/GenBank/DDBJ whole genome shotgun (WGS) entry which is preliminary data.</text>
</comment>
<name>A0A124SGL7_CYNCS</name>
<accession>A0A124SGL7</accession>
<sequence length="324" mass="36391">MGSRLADEVGIILYVPCHLELIWITCFIVPKKLLESQMNLLVLLVISVAQRYPNLQKISFYRSPLGGLIARYAIAKLYSQDYTNQTCEGNGDCRYATSNELCSEHISNAKIGRLEPFNFITVATPHLCSNSNFVLMFCGLNSLEKLAYHTSGVLRRTGRHVFLKDKANGQDDPLYCFRWPTILKTLIFYISLERPGIAGTSILSDSKIFGTAGWDHSLLLVLSLLYYDNLLFHHLEFEIGYLDMLQALKDQYGTNDCVQQAVELLATSVSKIYNLLQEVYKVSPQMLGCEAVCPKIVCRIYGDWQVDKLSVTGVAVSNNGFDNG</sequence>
<evidence type="ECO:0000313" key="4">
    <source>
        <dbReference type="Proteomes" id="UP000243975"/>
    </source>
</evidence>
<proteinExistence type="predicted"/>
<dbReference type="InterPro" id="IPR044294">
    <property type="entry name" value="Lipase-like"/>
</dbReference>
<evidence type="ECO:0000313" key="3">
    <source>
        <dbReference type="EMBL" id="KVI06781.1"/>
    </source>
</evidence>
<dbReference type="InterPro" id="IPR056696">
    <property type="entry name" value="DUF7794"/>
</dbReference>
<dbReference type="STRING" id="59895.A0A124SGL7"/>